<dbReference type="RefSeq" id="WP_284153922.1">
    <property type="nucleotide sequence ID" value="NZ_AP025516.1"/>
</dbReference>
<dbReference type="EMBL" id="AP025516">
    <property type="protein sequence ID" value="BDD86852.1"/>
    <property type="molecule type" value="Genomic_DNA"/>
</dbReference>
<reference evidence="1 2" key="1">
    <citation type="submission" date="2022-01" db="EMBL/GenBank/DDBJ databases">
        <title>Desulfofustis limnae sp. nov., a novel mesophilic sulfate-reducing bacterium isolated from marsh soil.</title>
        <authorList>
            <person name="Watanabe M."/>
            <person name="Takahashi A."/>
            <person name="Kojima H."/>
            <person name="Fukui M."/>
        </authorList>
    </citation>
    <scope>NUCLEOTIDE SEQUENCE [LARGE SCALE GENOMIC DNA]</scope>
    <source>
        <strain evidence="1 2">PPLL</strain>
    </source>
</reference>
<protein>
    <recommendedName>
        <fullName evidence="3">TolC family protein</fullName>
    </recommendedName>
</protein>
<proteinExistence type="predicted"/>
<dbReference type="Gene3D" id="1.20.1600.10">
    <property type="entry name" value="Outer membrane efflux proteins (OEP)"/>
    <property type="match status" value="1"/>
</dbReference>
<dbReference type="PANTHER" id="PTHR30203">
    <property type="entry name" value="OUTER MEMBRANE CATION EFFLUX PROTEIN"/>
    <property type="match status" value="1"/>
</dbReference>
<evidence type="ECO:0000313" key="1">
    <source>
        <dbReference type="EMBL" id="BDD86852.1"/>
    </source>
</evidence>
<sequence length="413" mass="46589">MQGTRIGRVSICLAVLLVLASAGLAIRPLLADTGQVLELEEAERLAVERDLPLQAARARAERYREEALIATQFADPQLVAGYEDGYAMEEYLIGLRQEIPSRRNQQTQKTVRLHLQSAEQQQAELAERAVRRDVRLAWLEVWYRSTAVRIVERTGLILSELVEVAGERYGAGAFSQQQVLTIELEERRQRDRLLDALEQRDAARVELARLVGAEPSRRDLPEGVPQLPQVEPLEQLQQTLGDHPAVQALQERVRAASQEAELAGRAYNGFMVDLLYSRNNLEQDRVGLMFSVPLPLAPGQRQDRRAAAGEHQAESMRLERDNLLRTLMSDTEILQQRLDRLGQRLKLSADAILPHAELVTEAVTAGYQYSTDDFFSVLRSVLLQLESRLSHARLQADHAGTQAQLLYYQVHES</sequence>
<accession>A0ABM7W7E7</accession>
<dbReference type="SUPFAM" id="SSF56954">
    <property type="entry name" value="Outer membrane efflux proteins (OEP)"/>
    <property type="match status" value="1"/>
</dbReference>
<organism evidence="1 2">
    <name type="scientific">Desulfofustis limnaeus</name>
    <dbReference type="NCBI Taxonomy" id="2740163"/>
    <lineage>
        <taxon>Bacteria</taxon>
        <taxon>Pseudomonadati</taxon>
        <taxon>Thermodesulfobacteriota</taxon>
        <taxon>Desulfobulbia</taxon>
        <taxon>Desulfobulbales</taxon>
        <taxon>Desulfocapsaceae</taxon>
        <taxon>Desulfofustis</taxon>
    </lineage>
</organism>
<dbReference type="PANTHER" id="PTHR30203:SF24">
    <property type="entry name" value="BLR4935 PROTEIN"/>
    <property type="match status" value="1"/>
</dbReference>
<evidence type="ECO:0008006" key="3">
    <source>
        <dbReference type="Google" id="ProtNLM"/>
    </source>
</evidence>
<dbReference type="Proteomes" id="UP000830055">
    <property type="component" value="Chromosome"/>
</dbReference>
<gene>
    <name evidence="1" type="ORF">DPPLL_12170</name>
</gene>
<name>A0ABM7W7E7_9BACT</name>
<evidence type="ECO:0000313" key="2">
    <source>
        <dbReference type="Proteomes" id="UP000830055"/>
    </source>
</evidence>
<keyword evidence="2" id="KW-1185">Reference proteome</keyword>
<dbReference type="InterPro" id="IPR010131">
    <property type="entry name" value="MdtP/NodT-like"/>
</dbReference>